<accession>A0A2T2P7I1</accession>
<evidence type="ECO:0000256" key="9">
    <source>
        <dbReference type="ARBA" id="ARBA00059620"/>
    </source>
</evidence>
<keyword evidence="5" id="KW-1133">Transmembrane helix</keyword>
<dbReference type="PRINTS" id="PR00081">
    <property type="entry name" value="GDHRDH"/>
</dbReference>
<sequence>MFRCAILAAAYASLLYSSSLSSEFPRPLPFSDSSYAVLFRILKWATALGLLLEVNSILSRWAENRWQWTNDKGSWRWPDEIAVVTGGSKGIGAMVVNKLASHGITVVVLDVEPLSDEIESDKARLIHFLQCDITRRSSVHQAAEIIRSHHGCPSILINNAGIGNANSILEVTSERLRTIFDVNLLSHWNTVQAFLPDMIAKRKGHIMANASLAAFMGLAGAVDYSASKAGLVAFHEGLTQELKHRYNCPQIKTSIVYPNWTRTRLIKTIQEGIKSMNRPILEPQYVADAMVKQILNAKSGQIILGPSVAASIRAFPMWLQEIVRDRTAQTVTGNATTAVACAP</sequence>
<evidence type="ECO:0000256" key="3">
    <source>
        <dbReference type="ARBA" id="ARBA00022692"/>
    </source>
</evidence>
<keyword evidence="14" id="KW-1185">Reference proteome</keyword>
<evidence type="ECO:0000256" key="4">
    <source>
        <dbReference type="ARBA" id="ARBA00022857"/>
    </source>
</evidence>
<comment type="function">
    <text evidence="9">Catalyzes the reduction of all-trans-retinal to all-trans-retinol in the presence of NADPH.</text>
</comment>
<evidence type="ECO:0000256" key="8">
    <source>
        <dbReference type="ARBA" id="ARBA00023136"/>
    </source>
</evidence>
<organism evidence="13 14">
    <name type="scientific">Corynespora cassiicola Philippines</name>
    <dbReference type="NCBI Taxonomy" id="1448308"/>
    <lineage>
        <taxon>Eukaryota</taxon>
        <taxon>Fungi</taxon>
        <taxon>Dikarya</taxon>
        <taxon>Ascomycota</taxon>
        <taxon>Pezizomycotina</taxon>
        <taxon>Dothideomycetes</taxon>
        <taxon>Pleosporomycetidae</taxon>
        <taxon>Pleosporales</taxon>
        <taxon>Corynesporascaceae</taxon>
        <taxon>Corynespora</taxon>
    </lineage>
</organism>
<dbReference type="AlphaFoldDB" id="A0A2T2P7I1"/>
<proteinExistence type="inferred from homology"/>
<evidence type="ECO:0000256" key="10">
    <source>
        <dbReference type="ARBA" id="ARBA00068717"/>
    </source>
</evidence>
<keyword evidence="6" id="KW-0560">Oxidoreductase</keyword>
<dbReference type="InterPro" id="IPR002347">
    <property type="entry name" value="SDR_fam"/>
</dbReference>
<dbReference type="EMBL" id="KZ678129">
    <property type="protein sequence ID" value="PSN73583.1"/>
    <property type="molecule type" value="Genomic_DNA"/>
</dbReference>
<dbReference type="PRINTS" id="PR00080">
    <property type="entry name" value="SDRFAMILY"/>
</dbReference>
<comment type="subcellular location">
    <subcellularLocation>
        <location evidence="1">Membrane</location>
        <topology evidence="1">Multi-pass membrane protein</topology>
    </subcellularLocation>
</comment>
<keyword evidence="8" id="KW-0472">Membrane</keyword>
<evidence type="ECO:0000256" key="12">
    <source>
        <dbReference type="RuleBase" id="RU000363"/>
    </source>
</evidence>
<dbReference type="PANTHER" id="PTHR24322:SF736">
    <property type="entry name" value="RETINOL DEHYDROGENASE 10"/>
    <property type="match status" value="1"/>
</dbReference>
<name>A0A2T2P7I1_CORCC</name>
<evidence type="ECO:0000256" key="11">
    <source>
        <dbReference type="ARBA" id="ARBA00082544"/>
    </source>
</evidence>
<dbReference type="GO" id="GO:0016020">
    <property type="term" value="C:membrane"/>
    <property type="evidence" value="ECO:0007669"/>
    <property type="project" value="UniProtKB-SubCell"/>
</dbReference>
<keyword evidence="3" id="KW-0812">Transmembrane</keyword>
<dbReference type="GO" id="GO:0052650">
    <property type="term" value="F:all-trans-retinol dehydrogenase (NADP+) activity"/>
    <property type="evidence" value="ECO:0007669"/>
    <property type="project" value="UniProtKB-ARBA"/>
</dbReference>
<dbReference type="SUPFAM" id="SSF51735">
    <property type="entry name" value="NAD(P)-binding Rossmann-fold domains"/>
    <property type="match status" value="1"/>
</dbReference>
<dbReference type="CDD" id="cd05339">
    <property type="entry name" value="17beta-HSDXI-like_SDR_c"/>
    <property type="match status" value="1"/>
</dbReference>
<protein>
    <recommendedName>
        <fullName evidence="10">Short-chain dehydrogenase/reductase 3</fullName>
    </recommendedName>
    <alternativeName>
        <fullName evidence="11">Retinal short-chain dehydrogenase/reductase 1</fullName>
    </alternativeName>
</protein>
<dbReference type="OrthoDB" id="10253736at2759"/>
<evidence type="ECO:0000256" key="7">
    <source>
        <dbReference type="ARBA" id="ARBA00023098"/>
    </source>
</evidence>
<dbReference type="Pfam" id="PF00106">
    <property type="entry name" value="adh_short"/>
    <property type="match status" value="1"/>
</dbReference>
<comment type="similarity">
    <text evidence="2 12">Belongs to the short-chain dehydrogenases/reductases (SDR) family.</text>
</comment>
<gene>
    <name evidence="13" type="ORF">BS50DRAFT_191098</name>
</gene>
<dbReference type="FunFam" id="3.40.50.720:FF:000131">
    <property type="entry name" value="Short-chain dehydrogenase/reductase 3"/>
    <property type="match status" value="1"/>
</dbReference>
<keyword evidence="7" id="KW-0443">Lipid metabolism</keyword>
<evidence type="ECO:0000256" key="2">
    <source>
        <dbReference type="ARBA" id="ARBA00006484"/>
    </source>
</evidence>
<dbReference type="InterPro" id="IPR036291">
    <property type="entry name" value="NAD(P)-bd_dom_sf"/>
</dbReference>
<keyword evidence="4" id="KW-0521">NADP</keyword>
<dbReference type="STRING" id="1448308.A0A2T2P7I1"/>
<dbReference type="Gene3D" id="3.40.50.720">
    <property type="entry name" value="NAD(P)-binding Rossmann-like Domain"/>
    <property type="match status" value="1"/>
</dbReference>
<reference evidence="13 14" key="1">
    <citation type="journal article" date="2018" name="Front. Microbiol.">
        <title>Genome-Wide Analysis of Corynespora cassiicola Leaf Fall Disease Putative Effectors.</title>
        <authorList>
            <person name="Lopez D."/>
            <person name="Ribeiro S."/>
            <person name="Label P."/>
            <person name="Fumanal B."/>
            <person name="Venisse J.S."/>
            <person name="Kohler A."/>
            <person name="de Oliveira R.R."/>
            <person name="Labutti K."/>
            <person name="Lipzen A."/>
            <person name="Lail K."/>
            <person name="Bauer D."/>
            <person name="Ohm R.A."/>
            <person name="Barry K.W."/>
            <person name="Spatafora J."/>
            <person name="Grigoriev I.V."/>
            <person name="Martin F.M."/>
            <person name="Pujade-Renaud V."/>
        </authorList>
    </citation>
    <scope>NUCLEOTIDE SEQUENCE [LARGE SCALE GENOMIC DNA]</scope>
    <source>
        <strain evidence="13 14">Philippines</strain>
    </source>
</reference>
<evidence type="ECO:0000256" key="6">
    <source>
        <dbReference type="ARBA" id="ARBA00023002"/>
    </source>
</evidence>
<evidence type="ECO:0000313" key="14">
    <source>
        <dbReference type="Proteomes" id="UP000240883"/>
    </source>
</evidence>
<dbReference type="Proteomes" id="UP000240883">
    <property type="component" value="Unassembled WGS sequence"/>
</dbReference>
<evidence type="ECO:0000313" key="13">
    <source>
        <dbReference type="EMBL" id="PSN73583.1"/>
    </source>
</evidence>
<evidence type="ECO:0000256" key="5">
    <source>
        <dbReference type="ARBA" id="ARBA00022989"/>
    </source>
</evidence>
<evidence type="ECO:0000256" key="1">
    <source>
        <dbReference type="ARBA" id="ARBA00004141"/>
    </source>
</evidence>
<dbReference type="PANTHER" id="PTHR24322">
    <property type="entry name" value="PKSB"/>
    <property type="match status" value="1"/>
</dbReference>